<organism evidence="1 2">
    <name type="scientific">Aphanomyces astaci</name>
    <name type="common">Crayfish plague agent</name>
    <dbReference type="NCBI Taxonomy" id="112090"/>
    <lineage>
        <taxon>Eukaryota</taxon>
        <taxon>Sar</taxon>
        <taxon>Stramenopiles</taxon>
        <taxon>Oomycota</taxon>
        <taxon>Saprolegniomycetes</taxon>
        <taxon>Saprolegniales</taxon>
        <taxon>Verrucalvaceae</taxon>
        <taxon>Aphanomyces</taxon>
    </lineage>
</organism>
<dbReference type="Proteomes" id="UP000286510">
    <property type="component" value="Unassembled WGS sequence"/>
</dbReference>
<comment type="caution">
    <text evidence="1">The sequence shown here is derived from an EMBL/GenBank/DDBJ whole genome shotgun (WGS) entry which is preliminary data.</text>
</comment>
<proteinExistence type="predicted"/>
<protein>
    <submittedName>
        <fullName evidence="1">Uncharacterized protein</fullName>
    </submittedName>
</protein>
<accession>A0A418CW57</accession>
<gene>
    <name evidence="1" type="ORF">DYB26_013617</name>
</gene>
<dbReference type="EMBL" id="QUTF01023765">
    <property type="protein sequence ID" value="RHY86227.1"/>
    <property type="molecule type" value="Genomic_DNA"/>
</dbReference>
<evidence type="ECO:0000313" key="2">
    <source>
        <dbReference type="Proteomes" id="UP000286510"/>
    </source>
</evidence>
<reference evidence="1 2" key="1">
    <citation type="submission" date="2018-08" db="EMBL/GenBank/DDBJ databases">
        <title>Aphanomyces genome sequencing and annotation.</title>
        <authorList>
            <person name="Minardi D."/>
            <person name="Oidtmann B."/>
            <person name="Van Der Giezen M."/>
            <person name="Studholme D.J."/>
        </authorList>
    </citation>
    <scope>NUCLEOTIDE SEQUENCE [LARGE SCALE GENOMIC DNA]</scope>
    <source>
        <strain evidence="1 2">FDL457</strain>
    </source>
</reference>
<name>A0A418CW57_APHAT</name>
<sequence>MLRDPIPKRRDGVLKVFVGMQQGSGRCPLALLERLKFLLEIVAGLFLTKQLFLQLGQIIAVTLVLARIPLYSGLQGPQLS</sequence>
<evidence type="ECO:0000313" key="1">
    <source>
        <dbReference type="EMBL" id="RHY86227.1"/>
    </source>
</evidence>
<dbReference type="AlphaFoldDB" id="A0A418CW57"/>